<feature type="non-terminal residue" evidence="1">
    <location>
        <position position="1"/>
    </location>
</feature>
<dbReference type="AlphaFoldDB" id="A0A822ERZ4"/>
<dbReference type="Proteomes" id="UP000663848">
    <property type="component" value="Unassembled WGS sequence"/>
</dbReference>
<reference evidence="1" key="1">
    <citation type="submission" date="2021-02" db="EMBL/GenBank/DDBJ databases">
        <authorList>
            <person name="Nowell W R."/>
        </authorList>
    </citation>
    <scope>NUCLEOTIDE SEQUENCE</scope>
</reference>
<proteinExistence type="predicted"/>
<comment type="caution">
    <text evidence="1">The sequence shown here is derived from an EMBL/GenBank/DDBJ whole genome shotgun (WGS) entry which is preliminary data.</text>
</comment>
<sequence>VVKKYREDLKLAVDKALNSGAIKRSTPGEVSRPFQQHANDFPLLNQAKVNSHSAWATSDNESLHSHLKKEMSDLVATIKA</sequence>
<dbReference type="EMBL" id="CAJOBR010078932">
    <property type="protein sequence ID" value="CAF5118483.1"/>
    <property type="molecule type" value="Genomic_DNA"/>
</dbReference>
<organism evidence="1 3">
    <name type="scientific">Rotaria socialis</name>
    <dbReference type="NCBI Taxonomy" id="392032"/>
    <lineage>
        <taxon>Eukaryota</taxon>
        <taxon>Metazoa</taxon>
        <taxon>Spiralia</taxon>
        <taxon>Gnathifera</taxon>
        <taxon>Rotifera</taxon>
        <taxon>Eurotatoria</taxon>
        <taxon>Bdelloidea</taxon>
        <taxon>Philodinida</taxon>
        <taxon>Philodinidae</taxon>
        <taxon>Rotaria</taxon>
    </lineage>
</organism>
<accession>A0A822ERZ4</accession>
<name>A0A822ERZ4_9BILA</name>
<dbReference type="EMBL" id="CAJOBR010072530">
    <property type="protein sequence ID" value="CAF5103990.1"/>
    <property type="molecule type" value="Genomic_DNA"/>
</dbReference>
<feature type="non-terminal residue" evidence="1">
    <location>
        <position position="80"/>
    </location>
</feature>
<evidence type="ECO:0000313" key="3">
    <source>
        <dbReference type="Proteomes" id="UP000663848"/>
    </source>
</evidence>
<evidence type="ECO:0000313" key="2">
    <source>
        <dbReference type="EMBL" id="CAF5118483.1"/>
    </source>
</evidence>
<evidence type="ECO:0000313" key="1">
    <source>
        <dbReference type="EMBL" id="CAF5103990.1"/>
    </source>
</evidence>
<gene>
    <name evidence="1" type="ORF">QYT958_LOCUS45003</name>
    <name evidence="2" type="ORF">QYT958_LOCUS45906</name>
</gene>
<protein>
    <submittedName>
        <fullName evidence="1">Uncharacterized protein</fullName>
    </submittedName>
</protein>